<dbReference type="AlphaFoldDB" id="A0A2A2SIJ5"/>
<dbReference type="Proteomes" id="UP000218151">
    <property type="component" value="Unassembled WGS sequence"/>
</dbReference>
<evidence type="ECO:0000313" key="2">
    <source>
        <dbReference type="EMBL" id="PAX09062.1"/>
    </source>
</evidence>
<evidence type="ECO:0000313" key="3">
    <source>
        <dbReference type="Proteomes" id="UP000218151"/>
    </source>
</evidence>
<reference evidence="3" key="1">
    <citation type="submission" date="2017-09" db="EMBL/GenBank/DDBJ databases">
        <authorList>
            <person name="Feng G."/>
            <person name="Zhu H."/>
        </authorList>
    </citation>
    <scope>NUCLEOTIDE SEQUENCE [LARGE SCALE GENOMIC DNA]</scope>
    <source>
        <strain evidence="3">1PNM-20</strain>
    </source>
</reference>
<sequence length="253" mass="28402">MDYSLLDIEDYDGPPNEPHRKFAALEQKARRNMNEIMENTQSGDLSTELRSQYMMLMTSAARALGVPGLELPDESEYRNEWEAYQAFSIRIRGLVAEIMLNDTLVAKPHSVRLSTSTKSKIESQIIVLRGMIEDSDMEPKRRKRLIEQLDDFSAELNRPRLNYAVAMSAMALFLSGIQGTTSTLADAPNAYQTVGTILKWIGADKEAEERERERLTAPAPALPAPKPKPKLQPKAPQQSPGDFGDDFDDDVPF</sequence>
<accession>A0A2A2SIJ5</accession>
<proteinExistence type="predicted"/>
<name>A0A2A2SIJ5_9SPHN</name>
<feature type="compositionally biased region" description="Acidic residues" evidence="1">
    <location>
        <begin position="243"/>
        <end position="253"/>
    </location>
</feature>
<protein>
    <submittedName>
        <fullName evidence="2">Uncharacterized protein</fullName>
    </submittedName>
</protein>
<dbReference type="RefSeq" id="WP_095997560.1">
    <property type="nucleotide sequence ID" value="NZ_NSLI01000002.1"/>
</dbReference>
<gene>
    <name evidence="2" type="ORF">CKY28_06975</name>
</gene>
<feature type="compositionally biased region" description="Low complexity" evidence="1">
    <location>
        <begin position="232"/>
        <end position="242"/>
    </location>
</feature>
<feature type="region of interest" description="Disordered" evidence="1">
    <location>
        <begin position="208"/>
        <end position="253"/>
    </location>
</feature>
<organism evidence="2 3">
    <name type="scientific">Sphingomonas lenta</name>
    <dbReference type="NCBI Taxonomy" id="1141887"/>
    <lineage>
        <taxon>Bacteria</taxon>
        <taxon>Pseudomonadati</taxon>
        <taxon>Pseudomonadota</taxon>
        <taxon>Alphaproteobacteria</taxon>
        <taxon>Sphingomonadales</taxon>
        <taxon>Sphingomonadaceae</taxon>
        <taxon>Sphingomonas</taxon>
    </lineage>
</organism>
<comment type="caution">
    <text evidence="2">The sequence shown here is derived from an EMBL/GenBank/DDBJ whole genome shotgun (WGS) entry which is preliminary data.</text>
</comment>
<evidence type="ECO:0000256" key="1">
    <source>
        <dbReference type="SAM" id="MobiDB-lite"/>
    </source>
</evidence>
<dbReference type="EMBL" id="NSLI01000002">
    <property type="protein sequence ID" value="PAX09062.1"/>
    <property type="molecule type" value="Genomic_DNA"/>
</dbReference>
<keyword evidence="3" id="KW-1185">Reference proteome</keyword>